<comment type="caution">
    <text evidence="7">The sequence shown here is derived from an EMBL/GenBank/DDBJ whole genome shotgun (WGS) entry which is preliminary data.</text>
</comment>
<protein>
    <submittedName>
        <fullName evidence="7">Phosphatidylinositol mannoside acyltransferase</fullName>
    </submittedName>
</protein>
<evidence type="ECO:0000313" key="7">
    <source>
        <dbReference type="EMBL" id="KAA1423294.1"/>
    </source>
</evidence>
<dbReference type="GO" id="GO:0009247">
    <property type="term" value="P:glycolipid biosynthetic process"/>
    <property type="evidence" value="ECO:0007669"/>
    <property type="project" value="UniProtKB-ARBA"/>
</dbReference>
<keyword evidence="5" id="KW-0472">Membrane</keyword>
<evidence type="ECO:0000256" key="3">
    <source>
        <dbReference type="ARBA" id="ARBA00022519"/>
    </source>
</evidence>
<name>A0A5Q6RZ51_9ACTN</name>
<gene>
    <name evidence="7" type="ORF">FE697_006635</name>
</gene>
<dbReference type="AlphaFoldDB" id="A0A5Q6RZ51"/>
<dbReference type="NCBIfam" id="NF005919">
    <property type="entry name" value="PRK07920.1"/>
    <property type="match status" value="1"/>
</dbReference>
<dbReference type="GO" id="GO:0016746">
    <property type="term" value="F:acyltransferase activity"/>
    <property type="evidence" value="ECO:0007669"/>
    <property type="project" value="UniProtKB-KW"/>
</dbReference>
<dbReference type="PANTHER" id="PTHR30606">
    <property type="entry name" value="LIPID A BIOSYNTHESIS LAUROYL ACYLTRANSFERASE"/>
    <property type="match status" value="1"/>
</dbReference>
<evidence type="ECO:0000256" key="2">
    <source>
        <dbReference type="ARBA" id="ARBA00022475"/>
    </source>
</evidence>
<keyword evidence="4 7" id="KW-0808">Transferase</keyword>
<organism evidence="7 8">
    <name type="scientific">Mumia zhuanghuii</name>
    <dbReference type="NCBI Taxonomy" id="2585211"/>
    <lineage>
        <taxon>Bacteria</taxon>
        <taxon>Bacillati</taxon>
        <taxon>Actinomycetota</taxon>
        <taxon>Actinomycetes</taxon>
        <taxon>Propionibacteriales</taxon>
        <taxon>Nocardioidaceae</taxon>
        <taxon>Mumia</taxon>
    </lineage>
</organism>
<dbReference type="GO" id="GO:0005886">
    <property type="term" value="C:plasma membrane"/>
    <property type="evidence" value="ECO:0007669"/>
    <property type="project" value="UniProtKB-SubCell"/>
</dbReference>
<dbReference type="PANTHER" id="PTHR30606:SF10">
    <property type="entry name" value="PHOSPHATIDYLINOSITOL MANNOSIDE ACYLTRANSFERASE"/>
    <property type="match status" value="1"/>
</dbReference>
<sequence length="309" mass="34057">MRRPDGATLAAVRTHVEAAAYRAGWSLAVHVPQKAVDAALRTTADQLHRRGGDGITRLRSNLSRAVPGADEAELDALARDAMRSYLRYWGEVFRLPRYTGDAAAVDEVIVVDHGQRAHDMYATGRGMIAALPHMGNWDLMGAWACSNGLPLMTVMERLKPERLYDEFVAFREDIGMTVLPLTGGEPTMPRLAEHLRAGGFVCLLADRDMSRSGIGVDLLGERARMPVGPALLAQQTGAILFPATSRYDGDRLRMTVHEPVETRAGEDGLTAMTQDLADVFTAEIRRSPADWHMLQRVFEVDRRPTEGAR</sequence>
<keyword evidence="6 7" id="KW-0012">Acyltransferase</keyword>
<evidence type="ECO:0000256" key="6">
    <source>
        <dbReference type="ARBA" id="ARBA00023315"/>
    </source>
</evidence>
<keyword evidence="2" id="KW-1003">Cell membrane</keyword>
<dbReference type="InterPro" id="IPR004960">
    <property type="entry name" value="LipA_acyltrans"/>
</dbReference>
<dbReference type="RefSeq" id="WP_149768813.1">
    <property type="nucleotide sequence ID" value="NZ_VDFQ02000002.1"/>
</dbReference>
<accession>A0A5Q6RZ51</accession>
<dbReference type="Proteomes" id="UP000307768">
    <property type="component" value="Unassembled WGS sequence"/>
</dbReference>
<proteinExistence type="predicted"/>
<comment type="subcellular location">
    <subcellularLocation>
        <location evidence="1">Cell inner membrane</location>
    </subcellularLocation>
</comment>
<dbReference type="Pfam" id="PF03279">
    <property type="entry name" value="Lip_A_acyltrans"/>
    <property type="match status" value="1"/>
</dbReference>
<evidence type="ECO:0000313" key="8">
    <source>
        <dbReference type="Proteomes" id="UP000307768"/>
    </source>
</evidence>
<evidence type="ECO:0000256" key="5">
    <source>
        <dbReference type="ARBA" id="ARBA00023136"/>
    </source>
</evidence>
<dbReference type="OrthoDB" id="9803456at2"/>
<evidence type="ECO:0000256" key="1">
    <source>
        <dbReference type="ARBA" id="ARBA00004533"/>
    </source>
</evidence>
<keyword evidence="3" id="KW-0997">Cell inner membrane</keyword>
<dbReference type="EMBL" id="VDFQ02000002">
    <property type="protein sequence ID" value="KAA1423294.1"/>
    <property type="molecule type" value="Genomic_DNA"/>
</dbReference>
<evidence type="ECO:0000256" key="4">
    <source>
        <dbReference type="ARBA" id="ARBA00022679"/>
    </source>
</evidence>
<dbReference type="CDD" id="cd07984">
    <property type="entry name" value="LPLAT_LABLAT-like"/>
    <property type="match status" value="1"/>
</dbReference>
<reference evidence="7 8" key="1">
    <citation type="submission" date="2019-09" db="EMBL/GenBank/DDBJ databases">
        <title>Mumia zhuanghuii sp. nov. isolated from the intestinal contents of plateau pika (Ochotona curzoniae) in the Qinghai-Tibet plateau of China.</title>
        <authorList>
            <person name="Tian Z."/>
        </authorList>
    </citation>
    <scope>NUCLEOTIDE SEQUENCE [LARGE SCALE GENOMIC DNA]</scope>
    <source>
        <strain evidence="8">350</strain>
    </source>
</reference>